<reference evidence="4 5" key="1">
    <citation type="submission" date="2021-05" db="EMBL/GenBank/DDBJ databases">
        <title>A Polyphasic approach of four new species of the genus Ohtaekwangia: Ohtaekwangia histidinii sp. nov., Ohtaekwangia cretensis sp. nov., Ohtaekwangia indiensis sp. nov., Ohtaekwangia reichenbachii sp. nov. from diverse environment.</title>
        <authorList>
            <person name="Octaviana S."/>
        </authorList>
    </citation>
    <scope>NUCLEOTIDE SEQUENCE [LARGE SCALE GENOMIC DNA]</scope>
    <source>
        <strain evidence="4 5">PWU20</strain>
    </source>
</reference>
<evidence type="ECO:0000256" key="1">
    <source>
        <dbReference type="ARBA" id="ARBA00022553"/>
    </source>
</evidence>
<dbReference type="CDD" id="cd00156">
    <property type="entry name" value="REC"/>
    <property type="match status" value="1"/>
</dbReference>
<keyword evidence="5" id="KW-1185">Reference proteome</keyword>
<dbReference type="PANTHER" id="PTHR44591">
    <property type="entry name" value="STRESS RESPONSE REGULATOR PROTEIN 1"/>
    <property type="match status" value="1"/>
</dbReference>
<proteinExistence type="predicted"/>
<dbReference type="InterPro" id="IPR011006">
    <property type="entry name" value="CheY-like_superfamily"/>
</dbReference>
<evidence type="ECO:0000313" key="5">
    <source>
        <dbReference type="Proteomes" id="UP000772618"/>
    </source>
</evidence>
<dbReference type="RefSeq" id="WP_254153904.1">
    <property type="nucleotide sequence ID" value="NZ_JAHESD010000023.1"/>
</dbReference>
<gene>
    <name evidence="4" type="ORF">KK060_11660</name>
</gene>
<evidence type="ECO:0000313" key="4">
    <source>
        <dbReference type="EMBL" id="MBT1703942.1"/>
    </source>
</evidence>
<evidence type="ECO:0000259" key="3">
    <source>
        <dbReference type="PROSITE" id="PS50110"/>
    </source>
</evidence>
<comment type="caution">
    <text evidence="4">The sequence shown here is derived from an EMBL/GenBank/DDBJ whole genome shotgun (WGS) entry which is preliminary data.</text>
</comment>
<dbReference type="SMART" id="SM00448">
    <property type="entry name" value="REC"/>
    <property type="match status" value="1"/>
</dbReference>
<protein>
    <submittedName>
        <fullName evidence="4">Response regulator</fullName>
    </submittedName>
</protein>
<dbReference type="Proteomes" id="UP000772618">
    <property type="component" value="Unassembled WGS sequence"/>
</dbReference>
<dbReference type="Gene3D" id="3.40.50.2300">
    <property type="match status" value="1"/>
</dbReference>
<feature type="modified residue" description="4-aspartylphosphate" evidence="2">
    <location>
        <position position="54"/>
    </location>
</feature>
<dbReference type="EMBL" id="JAHESD010000023">
    <property type="protein sequence ID" value="MBT1703942.1"/>
    <property type="molecule type" value="Genomic_DNA"/>
</dbReference>
<keyword evidence="1 2" id="KW-0597">Phosphoprotein</keyword>
<dbReference type="Pfam" id="PF00072">
    <property type="entry name" value="Response_reg"/>
    <property type="match status" value="1"/>
</dbReference>
<accession>A0ABS5VT03</accession>
<feature type="domain" description="Response regulatory" evidence="3">
    <location>
        <begin position="4"/>
        <end position="121"/>
    </location>
</feature>
<dbReference type="PROSITE" id="PS50110">
    <property type="entry name" value="RESPONSE_REGULATORY"/>
    <property type="match status" value="1"/>
</dbReference>
<sequence length="124" mass="13961">MNKTILIVDDTPDLLQNLSDYLSMEGFRVIACLNPEAAILNLDRGVVPDLIITDLAMPRIDGLQFIAQVRTIDAFKHIPIVIFSAKPLHETQVTTSALEVSKYIKKPCPPDEILLYINQIFQQQ</sequence>
<evidence type="ECO:0000256" key="2">
    <source>
        <dbReference type="PROSITE-ProRule" id="PRU00169"/>
    </source>
</evidence>
<dbReference type="InterPro" id="IPR001789">
    <property type="entry name" value="Sig_transdc_resp-reg_receiver"/>
</dbReference>
<dbReference type="PANTHER" id="PTHR44591:SF3">
    <property type="entry name" value="RESPONSE REGULATORY DOMAIN-CONTAINING PROTEIN"/>
    <property type="match status" value="1"/>
</dbReference>
<dbReference type="InterPro" id="IPR050595">
    <property type="entry name" value="Bact_response_regulator"/>
</dbReference>
<dbReference type="SUPFAM" id="SSF52172">
    <property type="entry name" value="CheY-like"/>
    <property type="match status" value="1"/>
</dbReference>
<name>A0ABS5VT03_9BACT</name>
<organism evidence="4 5">
    <name type="scientific">Chryseosolibacter indicus</name>
    <dbReference type="NCBI Taxonomy" id="2782351"/>
    <lineage>
        <taxon>Bacteria</taxon>
        <taxon>Pseudomonadati</taxon>
        <taxon>Bacteroidota</taxon>
        <taxon>Cytophagia</taxon>
        <taxon>Cytophagales</taxon>
        <taxon>Chryseotaleaceae</taxon>
        <taxon>Chryseosolibacter</taxon>
    </lineage>
</organism>